<evidence type="ECO:0000313" key="1">
    <source>
        <dbReference type="EMBL" id="MCX2973568.1"/>
    </source>
</evidence>
<evidence type="ECO:0000313" key="2">
    <source>
        <dbReference type="Proteomes" id="UP001143307"/>
    </source>
</evidence>
<sequence length="96" mass="10414">MRAGSAYFCELERASAPASATEDSGQVEATHFLQNNGAEDYVQIELTVSALRRLIQQSELVVSELSCLNVKSKKAVLQALLLAINGRRCPKPPSSH</sequence>
<reference evidence="1" key="1">
    <citation type="submission" date="2019-02" db="EMBL/GenBank/DDBJ databases">
        <authorList>
            <person name="Li S.-H."/>
        </authorList>
    </citation>
    <scope>NUCLEOTIDE SEQUENCE</scope>
    <source>
        <strain evidence="1">IMCC8485</strain>
    </source>
</reference>
<protein>
    <submittedName>
        <fullName evidence="1">Uncharacterized protein</fullName>
    </submittedName>
</protein>
<gene>
    <name evidence="1" type="ORF">EYC87_08230</name>
</gene>
<name>A0ABT3SU99_9GAMM</name>
<accession>A0ABT3SU99</accession>
<proteinExistence type="predicted"/>
<organism evidence="1 2">
    <name type="scientific">Candidatus Seongchinamella marina</name>
    <dbReference type="NCBI Taxonomy" id="2518990"/>
    <lineage>
        <taxon>Bacteria</taxon>
        <taxon>Pseudomonadati</taxon>
        <taxon>Pseudomonadota</taxon>
        <taxon>Gammaproteobacteria</taxon>
        <taxon>Cellvibrionales</taxon>
        <taxon>Halieaceae</taxon>
        <taxon>Seongchinamella</taxon>
    </lineage>
</organism>
<keyword evidence="2" id="KW-1185">Reference proteome</keyword>
<dbReference type="RefSeq" id="WP_279252453.1">
    <property type="nucleotide sequence ID" value="NZ_SHNP01000002.1"/>
</dbReference>
<dbReference type="EMBL" id="SHNP01000002">
    <property type="protein sequence ID" value="MCX2973568.1"/>
    <property type="molecule type" value="Genomic_DNA"/>
</dbReference>
<comment type="caution">
    <text evidence="1">The sequence shown here is derived from an EMBL/GenBank/DDBJ whole genome shotgun (WGS) entry which is preliminary data.</text>
</comment>
<dbReference type="Proteomes" id="UP001143307">
    <property type="component" value="Unassembled WGS sequence"/>
</dbReference>